<dbReference type="CDD" id="cd00009">
    <property type="entry name" value="AAA"/>
    <property type="match status" value="1"/>
</dbReference>
<dbReference type="eggNOG" id="COG3290">
    <property type="taxonomic scope" value="Bacteria"/>
</dbReference>
<dbReference type="KEGG" id="nth:Nther_2250"/>
<dbReference type="InterPro" id="IPR035965">
    <property type="entry name" value="PAS-like_dom_sf"/>
</dbReference>
<organism evidence="8 9">
    <name type="scientific">Natranaerobius thermophilus (strain ATCC BAA-1301 / DSM 18059 / JW/NM-WN-LF)</name>
    <dbReference type="NCBI Taxonomy" id="457570"/>
    <lineage>
        <taxon>Bacteria</taxon>
        <taxon>Bacillati</taxon>
        <taxon>Bacillota</taxon>
        <taxon>Clostridia</taxon>
        <taxon>Natranaerobiales</taxon>
        <taxon>Natranaerobiaceae</taxon>
        <taxon>Natranaerobius</taxon>
    </lineage>
</organism>
<dbReference type="Proteomes" id="UP000001683">
    <property type="component" value="Chromosome"/>
</dbReference>
<dbReference type="InterPro" id="IPR013767">
    <property type="entry name" value="PAS_fold"/>
</dbReference>
<evidence type="ECO:0000259" key="7">
    <source>
        <dbReference type="PROSITE" id="PS50113"/>
    </source>
</evidence>
<dbReference type="CDD" id="cd00130">
    <property type="entry name" value="PAS"/>
    <property type="match status" value="2"/>
</dbReference>
<feature type="domain" description="PAS" evidence="6">
    <location>
        <begin position="120"/>
        <end position="165"/>
    </location>
</feature>
<dbReference type="Pfam" id="PF25601">
    <property type="entry name" value="AAA_lid_14"/>
    <property type="match status" value="1"/>
</dbReference>
<feature type="domain" description="PAC" evidence="7">
    <location>
        <begin position="187"/>
        <end position="239"/>
    </location>
</feature>
<evidence type="ECO:0000256" key="3">
    <source>
        <dbReference type="ARBA" id="ARBA00022840"/>
    </source>
</evidence>
<dbReference type="Pfam" id="PF18024">
    <property type="entry name" value="HTH_50"/>
    <property type="match status" value="1"/>
</dbReference>
<dbReference type="SUPFAM" id="SSF55785">
    <property type="entry name" value="PYP-like sensor domain (PAS domain)"/>
    <property type="match status" value="2"/>
</dbReference>
<dbReference type="GO" id="GO:0003677">
    <property type="term" value="F:DNA binding"/>
    <property type="evidence" value="ECO:0007669"/>
    <property type="project" value="UniProtKB-KW"/>
</dbReference>
<dbReference type="InterPro" id="IPR000700">
    <property type="entry name" value="PAS-assoc_C"/>
</dbReference>
<evidence type="ECO:0000313" key="8">
    <source>
        <dbReference type="EMBL" id="ACB85816.1"/>
    </source>
</evidence>
<accession>B2A848</accession>
<dbReference type="HOGENOM" id="CLU_000445_0_6_9"/>
<dbReference type="InParanoid" id="B2A848"/>
<evidence type="ECO:0000256" key="4">
    <source>
        <dbReference type="ARBA" id="ARBA00029500"/>
    </source>
</evidence>
<dbReference type="InterPro" id="IPR058031">
    <property type="entry name" value="AAA_lid_NorR"/>
</dbReference>
<dbReference type="InterPro" id="IPR002078">
    <property type="entry name" value="Sigma_54_int"/>
</dbReference>
<dbReference type="SMART" id="SM00091">
    <property type="entry name" value="PAS"/>
    <property type="match status" value="2"/>
</dbReference>
<dbReference type="Gene3D" id="3.40.50.300">
    <property type="entry name" value="P-loop containing nucleotide triphosphate hydrolases"/>
    <property type="match status" value="1"/>
</dbReference>
<dbReference type="FunFam" id="3.40.50.300:FF:000006">
    <property type="entry name" value="DNA-binding transcriptional regulator NtrC"/>
    <property type="match status" value="1"/>
</dbReference>
<keyword evidence="1" id="KW-0547">Nucleotide-binding</keyword>
<proteinExistence type="predicted"/>
<dbReference type="Pfam" id="PF00158">
    <property type="entry name" value="Sigma54_activat"/>
    <property type="match status" value="1"/>
</dbReference>
<evidence type="ECO:0000313" key="9">
    <source>
        <dbReference type="Proteomes" id="UP000001683"/>
    </source>
</evidence>
<keyword evidence="3" id="KW-0067">ATP-binding</keyword>
<dbReference type="GO" id="GO:0005524">
    <property type="term" value="F:ATP binding"/>
    <property type="evidence" value="ECO:0007669"/>
    <property type="project" value="UniProtKB-KW"/>
</dbReference>
<feature type="domain" description="PAS" evidence="6">
    <location>
        <begin position="3"/>
        <end position="54"/>
    </location>
</feature>
<dbReference type="Gene3D" id="3.30.450.20">
    <property type="entry name" value="PAS domain"/>
    <property type="match status" value="2"/>
</dbReference>
<evidence type="ECO:0000259" key="5">
    <source>
        <dbReference type="PROSITE" id="PS50045"/>
    </source>
</evidence>
<dbReference type="PROSITE" id="PS00675">
    <property type="entry name" value="SIGMA54_INTERACT_1"/>
    <property type="match status" value="1"/>
</dbReference>
<dbReference type="AlphaFoldDB" id="B2A848"/>
<protein>
    <recommendedName>
        <fullName evidence="4">HTH-type transcriptional regulatory protein TyrR</fullName>
    </recommendedName>
</protein>
<dbReference type="PROSITE" id="PS00676">
    <property type="entry name" value="SIGMA54_INTERACT_2"/>
    <property type="match status" value="1"/>
</dbReference>
<feature type="domain" description="Sigma-54 factor interaction" evidence="5">
    <location>
        <begin position="263"/>
        <end position="492"/>
    </location>
</feature>
<dbReference type="eggNOG" id="COG3829">
    <property type="taxonomic scope" value="Bacteria"/>
</dbReference>
<evidence type="ECO:0000256" key="2">
    <source>
        <dbReference type="ARBA" id="ARBA00022797"/>
    </source>
</evidence>
<dbReference type="SUPFAM" id="SSF52540">
    <property type="entry name" value="P-loop containing nucleoside triphosphate hydrolases"/>
    <property type="match status" value="1"/>
</dbReference>
<dbReference type="InterPro" id="IPR027417">
    <property type="entry name" value="P-loop_NTPase"/>
</dbReference>
<dbReference type="Gene3D" id="1.10.10.60">
    <property type="entry name" value="Homeodomain-like"/>
    <property type="match status" value="1"/>
</dbReference>
<keyword evidence="9" id="KW-1185">Reference proteome</keyword>
<evidence type="ECO:0000259" key="6">
    <source>
        <dbReference type="PROSITE" id="PS50112"/>
    </source>
</evidence>
<sequence length="571" mass="64465">MSQNFDIDSVLESVYNGIIAINRAGEIMLFNRSASELLNISKEKAIGKDIRDVIPKTELFKVMETEKTYSSEKGQFNNKTMLTNRSPIIKDGQVIGALGVFQDISELEHISQELAKTKAINDELRAIIESSYDGFWITDGEGYTIMINSSYERISGARAEEVVGRHMKKLEEEGFCSESVTLKVLEQKERVTLMHELFSGKKVMVTGNPVFDSDGNITKVVTNVRDISELLSLKQELERTQVLTQHYKEKLTEMEIKLGEGEVIAKSKVMKNILDQSARVALFDSTVLITGETGVGKEVIAKYIHQQSNRKEDPFVKINCGAIPENLLESELFGYAPGSFTGASQKGKPGKFEMADGGTLLLDEIGELSKNLQVKLLRALQDQEIYRVGGVKPKKMDVRILACTNQNLNKLVSEDKFREDLYYRISVVPIYIPPLRERSEDIPFLIRHFTRKYNNKYNINKGFSTEALNQLIKYNWLGNVRELNNMIERLIIMVSKNLIEETDLPGLAHHTSDTSINMSLSEALNEVEKNMLKRALGDSQTTRETAEKLGVSQPTVVRKIKKHNLNKDLIS</sequence>
<dbReference type="InterPro" id="IPR003593">
    <property type="entry name" value="AAA+_ATPase"/>
</dbReference>
<dbReference type="PANTHER" id="PTHR32071">
    <property type="entry name" value="TRANSCRIPTIONAL REGULATORY PROTEIN"/>
    <property type="match status" value="1"/>
</dbReference>
<dbReference type="NCBIfam" id="TIGR00229">
    <property type="entry name" value="sensory_box"/>
    <property type="match status" value="2"/>
</dbReference>
<dbReference type="EMBL" id="CP001034">
    <property type="protein sequence ID" value="ACB85816.1"/>
    <property type="molecule type" value="Genomic_DNA"/>
</dbReference>
<dbReference type="RefSeq" id="WP_012448667.1">
    <property type="nucleotide sequence ID" value="NC_010718.1"/>
</dbReference>
<dbReference type="PROSITE" id="PS50045">
    <property type="entry name" value="SIGMA54_INTERACT_4"/>
    <property type="match status" value="1"/>
</dbReference>
<name>B2A848_NATTJ</name>
<keyword evidence="2" id="KW-0058">Aromatic hydrocarbons catabolism</keyword>
<dbReference type="Pfam" id="PF13426">
    <property type="entry name" value="PAS_9"/>
    <property type="match status" value="1"/>
</dbReference>
<dbReference type="PROSITE" id="PS50113">
    <property type="entry name" value="PAC"/>
    <property type="match status" value="1"/>
</dbReference>
<dbReference type="STRING" id="457570.Nther_2250"/>
<dbReference type="Gene3D" id="1.10.8.60">
    <property type="match status" value="1"/>
</dbReference>
<dbReference type="InterPro" id="IPR025943">
    <property type="entry name" value="Sigma_54_int_dom_ATP-bd_2"/>
</dbReference>
<dbReference type="SUPFAM" id="SSF46689">
    <property type="entry name" value="Homeodomain-like"/>
    <property type="match status" value="1"/>
</dbReference>
<dbReference type="PROSITE" id="PS50112">
    <property type="entry name" value="PAS"/>
    <property type="match status" value="2"/>
</dbReference>
<dbReference type="OrthoDB" id="9803970at2"/>
<dbReference type="PANTHER" id="PTHR32071:SF57">
    <property type="entry name" value="C4-DICARBOXYLATE TRANSPORT TRANSCRIPTIONAL REGULATORY PROTEIN DCTD"/>
    <property type="match status" value="1"/>
</dbReference>
<reference evidence="8 9" key="1">
    <citation type="submission" date="2008-04" db="EMBL/GenBank/DDBJ databases">
        <title>Complete sequence of chromosome of Natranaerobius thermophilus JW/NM-WN-LF.</title>
        <authorList>
            <consortium name="US DOE Joint Genome Institute"/>
            <person name="Copeland A."/>
            <person name="Lucas S."/>
            <person name="Lapidus A."/>
            <person name="Glavina del Rio T."/>
            <person name="Dalin E."/>
            <person name="Tice H."/>
            <person name="Bruce D."/>
            <person name="Goodwin L."/>
            <person name="Pitluck S."/>
            <person name="Chertkov O."/>
            <person name="Brettin T."/>
            <person name="Detter J.C."/>
            <person name="Han C."/>
            <person name="Kuske C.R."/>
            <person name="Schmutz J."/>
            <person name="Larimer F."/>
            <person name="Land M."/>
            <person name="Hauser L."/>
            <person name="Kyrpides N."/>
            <person name="Lykidis A."/>
            <person name="Mesbah N.M."/>
            <person name="Wiegel J."/>
        </authorList>
    </citation>
    <scope>NUCLEOTIDE SEQUENCE [LARGE SCALE GENOMIC DNA]</scope>
    <source>
        <strain evidence="9">ATCC BAA-1301 / DSM 18059 / JW/NM-WN-LF</strain>
    </source>
</reference>
<reference evidence="8 9" key="2">
    <citation type="journal article" date="2011" name="J. Bacteriol.">
        <title>Complete genome sequence of the anaerobic, halophilic alkalithermophile Natranaerobius thermophilus JW/NM-WN-LF.</title>
        <authorList>
            <person name="Zhao B."/>
            <person name="Mesbah N.M."/>
            <person name="Dalin E."/>
            <person name="Goodwin L."/>
            <person name="Nolan M."/>
            <person name="Pitluck S."/>
            <person name="Chertkov O."/>
            <person name="Brettin T.S."/>
            <person name="Han J."/>
            <person name="Larimer F.W."/>
            <person name="Land M.L."/>
            <person name="Hauser L."/>
            <person name="Kyrpides N."/>
            <person name="Wiegel J."/>
        </authorList>
    </citation>
    <scope>NUCLEOTIDE SEQUENCE [LARGE SCALE GENOMIC DNA]</scope>
    <source>
        <strain evidence="9">ATCC BAA-1301 / DSM 18059 / JW/NM-WN-LF</strain>
    </source>
</reference>
<dbReference type="InterPro" id="IPR009057">
    <property type="entry name" value="Homeodomain-like_sf"/>
</dbReference>
<dbReference type="GO" id="GO:0006355">
    <property type="term" value="P:regulation of DNA-templated transcription"/>
    <property type="evidence" value="ECO:0007669"/>
    <property type="project" value="InterPro"/>
</dbReference>
<dbReference type="SMART" id="SM00382">
    <property type="entry name" value="AAA"/>
    <property type="match status" value="1"/>
</dbReference>
<dbReference type="InterPro" id="IPR000014">
    <property type="entry name" value="PAS"/>
</dbReference>
<gene>
    <name evidence="8" type="ordered locus">Nther_2250</name>
</gene>
<dbReference type="InterPro" id="IPR025662">
    <property type="entry name" value="Sigma_54_int_dom_ATP-bd_1"/>
</dbReference>
<dbReference type="Pfam" id="PF00989">
    <property type="entry name" value="PAS"/>
    <property type="match status" value="1"/>
</dbReference>
<dbReference type="InterPro" id="IPR030828">
    <property type="entry name" value="HTH_TyrR"/>
</dbReference>
<evidence type="ECO:0000256" key="1">
    <source>
        <dbReference type="ARBA" id="ARBA00022741"/>
    </source>
</evidence>